<dbReference type="eggNOG" id="COG1610">
    <property type="taxonomic scope" value="Bacteria"/>
</dbReference>
<dbReference type="InterPro" id="IPR023168">
    <property type="entry name" value="GatB_Yqey_C_2"/>
</dbReference>
<dbReference type="Proteomes" id="UP000002012">
    <property type="component" value="Chromosome"/>
</dbReference>
<dbReference type="OrthoDB" id="9794041at2"/>
<dbReference type="InterPro" id="IPR042184">
    <property type="entry name" value="YqeY/Aim41_N"/>
</dbReference>
<gene>
    <name evidence="1" type="ordered locus">Dacet_1155</name>
</gene>
<dbReference type="HOGENOM" id="CLU_079430_2_1_0"/>
<dbReference type="SUPFAM" id="SSF89095">
    <property type="entry name" value="GatB/YqeY motif"/>
    <property type="match status" value="1"/>
</dbReference>
<proteinExistence type="predicted"/>
<dbReference type="GO" id="GO:0016884">
    <property type="term" value="F:carbon-nitrogen ligase activity, with glutamine as amido-N-donor"/>
    <property type="evidence" value="ECO:0007669"/>
    <property type="project" value="InterPro"/>
</dbReference>
<dbReference type="PaxDb" id="522772-Dacet_1155"/>
<accession>D4H7C8</accession>
<organism evidence="1 2">
    <name type="scientific">Denitrovibrio acetiphilus (strain DSM 12809 / NBRC 114555 / N2460)</name>
    <dbReference type="NCBI Taxonomy" id="522772"/>
    <lineage>
        <taxon>Bacteria</taxon>
        <taxon>Pseudomonadati</taxon>
        <taxon>Deferribacterota</taxon>
        <taxon>Deferribacteres</taxon>
        <taxon>Deferribacterales</taxon>
        <taxon>Geovibrionaceae</taxon>
        <taxon>Denitrovibrio</taxon>
    </lineage>
</organism>
<dbReference type="PANTHER" id="PTHR28055">
    <property type="entry name" value="ALTERED INHERITANCE OF MITOCHONDRIA PROTEIN 41, MITOCHONDRIAL"/>
    <property type="match status" value="1"/>
</dbReference>
<dbReference type="STRING" id="522772.Dacet_1155"/>
<dbReference type="InterPro" id="IPR019004">
    <property type="entry name" value="YqeY/Aim41"/>
</dbReference>
<dbReference type="RefSeq" id="WP_013010449.1">
    <property type="nucleotide sequence ID" value="NC_013943.1"/>
</dbReference>
<dbReference type="AlphaFoldDB" id="D4H7C8"/>
<evidence type="ECO:0008006" key="3">
    <source>
        <dbReference type="Google" id="ProtNLM"/>
    </source>
</evidence>
<dbReference type="KEGG" id="dap:Dacet_1155"/>
<dbReference type="Gene3D" id="1.10.10.410">
    <property type="match status" value="1"/>
</dbReference>
<name>D4H7C8_DENA2</name>
<keyword evidence="2" id="KW-1185">Reference proteome</keyword>
<reference evidence="1 2" key="1">
    <citation type="journal article" date="2010" name="Stand. Genomic Sci.">
        <title>Complete genome sequence of Denitrovibrio acetiphilus type strain (N2460).</title>
        <authorList>
            <person name="Kiss H."/>
            <person name="Lang E."/>
            <person name="Lapidus A."/>
            <person name="Copeland A."/>
            <person name="Nolan M."/>
            <person name="Glavina Del Rio T."/>
            <person name="Chen F."/>
            <person name="Lucas S."/>
            <person name="Tice H."/>
            <person name="Cheng J.F."/>
            <person name="Han C."/>
            <person name="Goodwin L."/>
            <person name="Pitluck S."/>
            <person name="Liolios K."/>
            <person name="Pati A."/>
            <person name="Ivanova N."/>
            <person name="Mavromatis K."/>
            <person name="Chen A."/>
            <person name="Palaniappan K."/>
            <person name="Land M."/>
            <person name="Hauser L."/>
            <person name="Chang Y.J."/>
            <person name="Jeffries C.D."/>
            <person name="Detter J.C."/>
            <person name="Brettin T."/>
            <person name="Spring S."/>
            <person name="Rohde M."/>
            <person name="Goker M."/>
            <person name="Woyke T."/>
            <person name="Bristow J."/>
            <person name="Eisen J.A."/>
            <person name="Markowitz V."/>
            <person name="Hugenholtz P."/>
            <person name="Kyrpides N.C."/>
            <person name="Klenk H.P."/>
        </authorList>
    </citation>
    <scope>NUCLEOTIDE SEQUENCE [LARGE SCALE GENOMIC DNA]</scope>
    <source>
        <strain evidence="2">DSM 12809 / NBRC 114555 / N2460</strain>
    </source>
</reference>
<dbReference type="Pfam" id="PF09424">
    <property type="entry name" value="YqeY"/>
    <property type="match status" value="1"/>
</dbReference>
<protein>
    <recommendedName>
        <fullName evidence="3">GatB/YqeY domain protein</fullName>
    </recommendedName>
</protein>
<dbReference type="EMBL" id="CP001968">
    <property type="protein sequence ID" value="ADD67927.1"/>
    <property type="molecule type" value="Genomic_DNA"/>
</dbReference>
<dbReference type="Gene3D" id="1.10.1510.10">
    <property type="entry name" value="Uncharacterised protein YqeY/AIM41 PF09424, N-terminal domain"/>
    <property type="match status" value="1"/>
</dbReference>
<dbReference type="InterPro" id="IPR003789">
    <property type="entry name" value="Asn/Gln_tRNA_amidoTrase-B-like"/>
</dbReference>
<dbReference type="PANTHER" id="PTHR28055:SF1">
    <property type="entry name" value="ALTERED INHERITANCE OF MITOCHONDRIA PROTEIN 41, MITOCHONDRIAL"/>
    <property type="match status" value="1"/>
</dbReference>
<evidence type="ECO:0000313" key="1">
    <source>
        <dbReference type="EMBL" id="ADD67927.1"/>
    </source>
</evidence>
<dbReference type="InParanoid" id="D4H7C8"/>
<sequence>MSLKDQITADMKTYMKEKNTVALGAVRMLRSEIKNVEIDNKIELDDAAVQKVIATAIKKRKDAAEQYTNADRPELAAKEMEEAEILSAYMPLQMSEAEVKAIVEKACEGVDTSDKRMFGKVMQDVMAKSQGRADGKVVNQLVREAFDGNN</sequence>
<evidence type="ECO:0000313" key="2">
    <source>
        <dbReference type="Proteomes" id="UP000002012"/>
    </source>
</evidence>